<keyword evidence="1" id="KW-0378">Hydrolase</keyword>
<dbReference type="SUPFAM" id="SSF88713">
    <property type="entry name" value="Glycoside hydrolase/deacetylase"/>
    <property type="match status" value="1"/>
</dbReference>
<evidence type="ECO:0000256" key="1">
    <source>
        <dbReference type="HAMAP-Rule" id="MF_00691"/>
    </source>
</evidence>
<dbReference type="Gene3D" id="3.20.20.370">
    <property type="entry name" value="Glycoside hydrolase/deacetylase"/>
    <property type="match status" value="1"/>
</dbReference>
<dbReference type="NCBIfam" id="NF003814">
    <property type="entry name" value="PRK05406.1-3"/>
    <property type="match status" value="1"/>
</dbReference>
<dbReference type="PANTHER" id="PTHR30292:SF0">
    <property type="entry name" value="5-OXOPROLINASE SUBUNIT A"/>
    <property type="match status" value="1"/>
</dbReference>
<proteinExistence type="inferred from homology"/>
<organism evidence="2 3">
    <name type="scientific">Alicyclobacillus dauci</name>
    <dbReference type="NCBI Taxonomy" id="1475485"/>
    <lineage>
        <taxon>Bacteria</taxon>
        <taxon>Bacillati</taxon>
        <taxon>Bacillota</taxon>
        <taxon>Bacilli</taxon>
        <taxon>Bacillales</taxon>
        <taxon>Alicyclobacillaceae</taxon>
        <taxon>Alicyclobacillus</taxon>
    </lineage>
</organism>
<dbReference type="RefSeq" id="WP_268046354.1">
    <property type="nucleotide sequence ID" value="NZ_CP104064.1"/>
</dbReference>
<keyword evidence="1" id="KW-0547">Nucleotide-binding</keyword>
<dbReference type="EMBL" id="CP104064">
    <property type="protein sequence ID" value="WAH38764.1"/>
    <property type="molecule type" value="Genomic_DNA"/>
</dbReference>
<dbReference type="CDD" id="cd10787">
    <property type="entry name" value="LamB_YcsF_like"/>
    <property type="match status" value="1"/>
</dbReference>
<comment type="function">
    <text evidence="1">Catalyzes the cleavage of 5-oxoproline to form L-glutamate coupled to the hydrolysis of ATP to ADP and inorganic phosphate.</text>
</comment>
<dbReference type="HAMAP" id="MF_00691">
    <property type="entry name" value="PxpA"/>
    <property type="match status" value="1"/>
</dbReference>
<keyword evidence="1" id="KW-0067">ATP-binding</keyword>
<reference evidence="2" key="1">
    <citation type="submission" date="2022-08" db="EMBL/GenBank/DDBJ databases">
        <title>Alicyclobacillus dauci DSM2870, complete genome.</title>
        <authorList>
            <person name="Wang Q."/>
            <person name="Cai R."/>
            <person name="Wang Z."/>
        </authorList>
    </citation>
    <scope>NUCLEOTIDE SEQUENCE</scope>
    <source>
        <strain evidence="2">DSM 28700</strain>
    </source>
</reference>
<dbReference type="PANTHER" id="PTHR30292">
    <property type="entry name" value="UNCHARACTERIZED PROTEIN YBGL-RELATED"/>
    <property type="match status" value="1"/>
</dbReference>
<dbReference type="InterPro" id="IPR011330">
    <property type="entry name" value="Glyco_hydro/deAcase_b/a-brl"/>
</dbReference>
<protein>
    <recommendedName>
        <fullName evidence="1">5-oxoprolinase subunit A</fullName>
        <shortName evidence="1">5-OPase subunit A</shortName>
        <ecNumber evidence="1">3.5.2.9</ecNumber>
    </recommendedName>
    <alternativeName>
        <fullName evidence="1">5-oxoprolinase (ATP-hydrolyzing) subunit A</fullName>
    </alternativeName>
</protein>
<name>A0ABY6Z7A0_9BACL</name>
<accession>A0ABY6Z7A0</accession>
<comment type="similarity">
    <text evidence="1">Belongs to the LamB/PxpA family.</text>
</comment>
<dbReference type="InterPro" id="IPR005501">
    <property type="entry name" value="LamB/YcsF/PxpA-like"/>
</dbReference>
<dbReference type="NCBIfam" id="NF003816">
    <property type="entry name" value="PRK05406.1-5"/>
    <property type="match status" value="1"/>
</dbReference>
<comment type="catalytic activity">
    <reaction evidence="1">
        <text>5-oxo-L-proline + ATP + 2 H2O = L-glutamate + ADP + phosphate + H(+)</text>
        <dbReference type="Rhea" id="RHEA:10348"/>
        <dbReference type="ChEBI" id="CHEBI:15377"/>
        <dbReference type="ChEBI" id="CHEBI:15378"/>
        <dbReference type="ChEBI" id="CHEBI:29985"/>
        <dbReference type="ChEBI" id="CHEBI:30616"/>
        <dbReference type="ChEBI" id="CHEBI:43474"/>
        <dbReference type="ChEBI" id="CHEBI:58402"/>
        <dbReference type="ChEBI" id="CHEBI:456216"/>
        <dbReference type="EC" id="3.5.2.9"/>
    </reaction>
</comment>
<comment type="subunit">
    <text evidence="1">Forms a complex composed of PxpA, PxpB and PxpC.</text>
</comment>
<keyword evidence="3" id="KW-1185">Reference proteome</keyword>
<gene>
    <name evidence="1" type="primary">pxpA</name>
    <name evidence="2" type="ORF">NZD86_09925</name>
</gene>
<evidence type="ECO:0000313" key="2">
    <source>
        <dbReference type="EMBL" id="WAH38764.1"/>
    </source>
</evidence>
<dbReference type="EC" id="3.5.2.9" evidence="1"/>
<dbReference type="Proteomes" id="UP001164803">
    <property type="component" value="Chromosome"/>
</dbReference>
<evidence type="ECO:0000313" key="3">
    <source>
        <dbReference type="Proteomes" id="UP001164803"/>
    </source>
</evidence>
<sequence>MYRLDINCDMGESFGAYTLGTDTEILDIVTSANVACGFHAGDPATMRKTVAMAVEKGVAIGAHPGLPDLVGFGRRNMDISAQEAYDMVVYQIGALYGFVKSVGGQMQHVKAHGALYNMASVNSTLADAIAKAVYEVDPSLILFGLSGGELVKAGDKIGLRTASEVFADRTYQQDGTLTPRKQKDALIQDSKDSVAQVIRMVKEGKVMSQQGVDVQIRADTVCIHGDGAHALEFAREIRSELTKSGIEVAAIGRN</sequence>
<dbReference type="Pfam" id="PF03746">
    <property type="entry name" value="LamB_YcsF"/>
    <property type="match status" value="1"/>
</dbReference>